<proteinExistence type="predicted"/>
<keyword evidence="3" id="KW-1185">Reference proteome</keyword>
<dbReference type="Proteomes" id="UP000825051">
    <property type="component" value="Chromosome"/>
</dbReference>
<evidence type="ECO:0000256" key="1">
    <source>
        <dbReference type="SAM" id="MobiDB-lite"/>
    </source>
</evidence>
<accession>A0A8F9TT27</accession>
<evidence type="ECO:0000313" key="3">
    <source>
        <dbReference type="Proteomes" id="UP000825051"/>
    </source>
</evidence>
<protein>
    <submittedName>
        <fullName evidence="2">Uncharacterized protein</fullName>
    </submittedName>
</protein>
<organism evidence="2 3">
    <name type="scientific">Horticoccus luteus</name>
    <dbReference type="NCBI Taxonomy" id="2862869"/>
    <lineage>
        <taxon>Bacteria</taxon>
        <taxon>Pseudomonadati</taxon>
        <taxon>Verrucomicrobiota</taxon>
        <taxon>Opitutia</taxon>
        <taxon>Opitutales</taxon>
        <taxon>Opitutaceae</taxon>
        <taxon>Horticoccus</taxon>
    </lineage>
</organism>
<dbReference type="KEGG" id="ole:K0B96_15590"/>
<reference evidence="2" key="1">
    <citation type="submission" date="2021-08" db="EMBL/GenBank/DDBJ databases">
        <title>Genome of a novel bacterium of the phylum Verrucomicrobia, Oleiharenicola sp. KSB-15.</title>
        <authorList>
            <person name="Chung J.-H."/>
            <person name="Ahn J.-H."/>
            <person name="Yoon Y."/>
            <person name="Kim D.-Y."/>
            <person name="An S.-H."/>
            <person name="Park I."/>
            <person name="Yeon J."/>
        </authorList>
    </citation>
    <scope>NUCLEOTIDE SEQUENCE</scope>
    <source>
        <strain evidence="2">KSB-15</strain>
    </source>
</reference>
<dbReference type="EMBL" id="CP080507">
    <property type="protein sequence ID" value="QYM78704.1"/>
    <property type="molecule type" value="Genomic_DNA"/>
</dbReference>
<dbReference type="AlphaFoldDB" id="A0A8F9TT27"/>
<dbReference type="RefSeq" id="WP_220161808.1">
    <property type="nucleotide sequence ID" value="NZ_CP080507.1"/>
</dbReference>
<feature type="region of interest" description="Disordered" evidence="1">
    <location>
        <begin position="228"/>
        <end position="273"/>
    </location>
</feature>
<feature type="compositionally biased region" description="Basic and acidic residues" evidence="1">
    <location>
        <begin position="239"/>
        <end position="259"/>
    </location>
</feature>
<name>A0A8F9TT27_9BACT</name>
<sequence length="273" mass="29586">MSVFTATGLGARERRCEINVNGSVTEAGRRLARPTPERPAYYFPLLANWRTDDAVEPGEKPPAEALLTHPLVRALAQQGYRVATAKTPPPTLLLVFYWGAVAADSEDMSDDPDAPDPVLLNAQEMLTLVGASEVHNLQMSIERQRVLDAAAQDRFFVIVTAYDYADARKKTKTELWQARMSTPAQGVEISDVVQALVESGAPQFGRESSRPVWVKAPVRTGHVELGEAMVVPETPASPRAREEKSGASGERRAAGENHGPESSAASDGARTKK</sequence>
<gene>
    <name evidence="2" type="ORF">K0B96_15590</name>
</gene>
<evidence type="ECO:0000313" key="2">
    <source>
        <dbReference type="EMBL" id="QYM78704.1"/>
    </source>
</evidence>